<sequence>MDLCETTKTLSFMYHNAVLYIVIVLTPMLFEVNVVSMGEATAEEETSATCITSSLATASPSSQATSSAEGAPGGRREPPPAISTACHESSDPFTSLPPGSLTLSSLRPIPDWAYSQEGIIMAKCERCHQRFRHSTVACRNCQQRSACCSCIRQLKHGDPADNRCPSCFYF</sequence>
<dbReference type="PROSITE" id="PS50089">
    <property type="entry name" value="ZF_RING_2"/>
    <property type="match status" value="1"/>
</dbReference>
<dbReference type="HOGENOM" id="CLU_1572134_0_0_1"/>
<evidence type="ECO:0000256" key="3">
    <source>
        <dbReference type="SAM" id="MobiDB-lite"/>
    </source>
</evidence>
<keyword evidence="1" id="KW-0863">Zinc-finger</keyword>
<reference evidence="5" key="1">
    <citation type="journal article" date="2012" name="Nature">
        <title>The oyster genome reveals stress adaptation and complexity of shell formation.</title>
        <authorList>
            <person name="Zhang G."/>
            <person name="Fang X."/>
            <person name="Guo X."/>
            <person name="Li L."/>
            <person name="Luo R."/>
            <person name="Xu F."/>
            <person name="Yang P."/>
            <person name="Zhang L."/>
            <person name="Wang X."/>
            <person name="Qi H."/>
            <person name="Xiong Z."/>
            <person name="Que H."/>
            <person name="Xie Y."/>
            <person name="Holland P.W."/>
            <person name="Paps J."/>
            <person name="Zhu Y."/>
            <person name="Wu F."/>
            <person name="Chen Y."/>
            <person name="Wang J."/>
            <person name="Peng C."/>
            <person name="Meng J."/>
            <person name="Yang L."/>
            <person name="Liu J."/>
            <person name="Wen B."/>
            <person name="Zhang N."/>
            <person name="Huang Z."/>
            <person name="Zhu Q."/>
            <person name="Feng Y."/>
            <person name="Mount A."/>
            <person name="Hedgecock D."/>
            <person name="Xu Z."/>
            <person name="Liu Y."/>
            <person name="Domazet-Loso T."/>
            <person name="Du Y."/>
            <person name="Sun X."/>
            <person name="Zhang S."/>
            <person name="Liu B."/>
            <person name="Cheng P."/>
            <person name="Jiang X."/>
            <person name="Li J."/>
            <person name="Fan D."/>
            <person name="Wang W."/>
            <person name="Fu W."/>
            <person name="Wang T."/>
            <person name="Wang B."/>
            <person name="Zhang J."/>
            <person name="Peng Z."/>
            <person name="Li Y."/>
            <person name="Li N."/>
            <person name="Wang J."/>
            <person name="Chen M."/>
            <person name="He Y."/>
            <person name="Tan F."/>
            <person name="Song X."/>
            <person name="Zheng Q."/>
            <person name="Huang R."/>
            <person name="Yang H."/>
            <person name="Du X."/>
            <person name="Chen L."/>
            <person name="Yang M."/>
            <person name="Gaffney P.M."/>
            <person name="Wang S."/>
            <person name="Luo L."/>
            <person name="She Z."/>
            <person name="Ming Y."/>
            <person name="Huang W."/>
            <person name="Zhang S."/>
            <person name="Huang B."/>
            <person name="Zhang Y."/>
            <person name="Qu T."/>
            <person name="Ni P."/>
            <person name="Miao G."/>
            <person name="Wang J."/>
            <person name="Wang Q."/>
            <person name="Steinberg C.E."/>
            <person name="Wang H."/>
            <person name="Li N."/>
            <person name="Qian L."/>
            <person name="Zhang G."/>
            <person name="Li Y."/>
            <person name="Yang H."/>
            <person name="Liu X."/>
            <person name="Wang J."/>
            <person name="Yin Y."/>
            <person name="Wang J."/>
        </authorList>
    </citation>
    <scope>NUCLEOTIDE SEQUENCE [LARGE SCALE GENOMIC DNA]</scope>
    <source>
        <strain evidence="5">05x7-T-G4-1.051#20</strain>
    </source>
</reference>
<organism evidence="5">
    <name type="scientific">Magallana gigas</name>
    <name type="common">Pacific oyster</name>
    <name type="synonym">Crassostrea gigas</name>
    <dbReference type="NCBI Taxonomy" id="29159"/>
    <lineage>
        <taxon>Eukaryota</taxon>
        <taxon>Metazoa</taxon>
        <taxon>Spiralia</taxon>
        <taxon>Lophotrochozoa</taxon>
        <taxon>Mollusca</taxon>
        <taxon>Bivalvia</taxon>
        <taxon>Autobranchia</taxon>
        <taxon>Pteriomorphia</taxon>
        <taxon>Ostreida</taxon>
        <taxon>Ostreoidea</taxon>
        <taxon>Ostreidae</taxon>
        <taxon>Magallana</taxon>
    </lineage>
</organism>
<evidence type="ECO:0000313" key="5">
    <source>
        <dbReference type="EMBL" id="EKC18688.1"/>
    </source>
</evidence>
<keyword evidence="2" id="KW-0862">Zinc</keyword>
<keyword evidence="4" id="KW-1133">Transmembrane helix</keyword>
<keyword evidence="4" id="KW-0472">Membrane</keyword>
<protein>
    <submittedName>
        <fullName evidence="5">Uncharacterized protein</fullName>
    </submittedName>
</protein>
<keyword evidence="4" id="KW-0812">Transmembrane</keyword>
<name>K1PB78_MAGGI</name>
<evidence type="ECO:0000256" key="4">
    <source>
        <dbReference type="SAM" id="Phobius"/>
    </source>
</evidence>
<evidence type="ECO:0000256" key="1">
    <source>
        <dbReference type="ARBA" id="ARBA00022771"/>
    </source>
</evidence>
<keyword evidence="1" id="KW-0479">Metal-binding</keyword>
<gene>
    <name evidence="5" type="ORF">CGI_10011505</name>
</gene>
<dbReference type="GO" id="GO:0008270">
    <property type="term" value="F:zinc ion binding"/>
    <property type="evidence" value="ECO:0007669"/>
    <property type="project" value="UniProtKB-KW"/>
</dbReference>
<evidence type="ECO:0000256" key="2">
    <source>
        <dbReference type="ARBA" id="ARBA00022833"/>
    </source>
</evidence>
<feature type="transmembrane region" description="Helical" evidence="4">
    <location>
        <begin position="12"/>
        <end position="30"/>
    </location>
</feature>
<dbReference type="InterPro" id="IPR001841">
    <property type="entry name" value="Znf_RING"/>
</dbReference>
<accession>K1PB78</accession>
<feature type="compositionally biased region" description="Low complexity" evidence="3">
    <location>
        <begin position="55"/>
        <end position="70"/>
    </location>
</feature>
<dbReference type="AlphaFoldDB" id="K1PB78"/>
<dbReference type="InParanoid" id="K1PB78"/>
<proteinExistence type="predicted"/>
<dbReference type="EMBL" id="JH818636">
    <property type="protein sequence ID" value="EKC18688.1"/>
    <property type="molecule type" value="Genomic_DNA"/>
</dbReference>
<feature type="region of interest" description="Disordered" evidence="3">
    <location>
        <begin position="55"/>
        <end position="94"/>
    </location>
</feature>